<name>A0ABY6UF08_BIOOC</name>
<keyword evidence="1" id="KW-0496">Mitochondrion</keyword>
<comment type="caution">
    <text evidence="3">The sequence shown here is derived from an EMBL/GenBank/DDBJ whole genome shotgun (WGS) entry which is preliminary data.</text>
</comment>
<dbReference type="InterPro" id="IPR016031">
    <property type="entry name" value="Trp_RNA-bd_attenuator-like_dom"/>
</dbReference>
<feature type="region of interest" description="Disordered" evidence="2">
    <location>
        <begin position="1"/>
        <end position="21"/>
    </location>
</feature>
<evidence type="ECO:0000313" key="3">
    <source>
        <dbReference type="EMBL" id="VUC28826.1"/>
    </source>
</evidence>
<dbReference type="PANTHER" id="PTHR43657:SF1">
    <property type="entry name" value="ALTERED INHERITANCE OF MITOCHONDRIA PROTEIN 24, MITOCHONDRIAL"/>
    <property type="match status" value="1"/>
</dbReference>
<evidence type="ECO:0000256" key="1">
    <source>
        <dbReference type="RuleBase" id="RU363045"/>
    </source>
</evidence>
<dbReference type="Proteomes" id="UP000766486">
    <property type="component" value="Unassembled WGS sequence"/>
</dbReference>
<evidence type="ECO:0000313" key="4">
    <source>
        <dbReference type="Proteomes" id="UP000766486"/>
    </source>
</evidence>
<dbReference type="SUPFAM" id="SSF51219">
    <property type="entry name" value="TRAP-like"/>
    <property type="match status" value="1"/>
</dbReference>
<accession>A0ABY6UF08</accession>
<dbReference type="PANTHER" id="PTHR43657">
    <property type="entry name" value="TRYPTOPHAN RNA-BINDING ATTENUATOR PROTEIN-LIKE PROTEIN"/>
    <property type="match status" value="1"/>
</dbReference>
<comment type="subcellular location">
    <subcellularLocation>
        <location evidence="1">Mitochondrion</location>
    </subcellularLocation>
</comment>
<proteinExistence type="inferred from homology"/>
<evidence type="ECO:0000256" key="2">
    <source>
        <dbReference type="SAM" id="MobiDB-lite"/>
    </source>
</evidence>
<dbReference type="InterPro" id="IPR036983">
    <property type="entry name" value="AIM24_sf"/>
</dbReference>
<dbReference type="InterPro" id="IPR002838">
    <property type="entry name" value="AIM24"/>
</dbReference>
<protein>
    <recommendedName>
        <fullName evidence="1">Altered inheritance of mitochondria protein 24, mitochondrial</fullName>
    </recommendedName>
</protein>
<keyword evidence="4" id="KW-1185">Reference proteome</keyword>
<sequence>MSWSEKPPLQQSHDHGQFEGGSYAITHRDASAVLTLTLNDNATVASEMDAMIHMSGSITLDAEPKSSSKSLFSSGDEGRSLYTGPGLVTLGPELIGDIVTLSIDNTGDTRKWSIRKQSSLAYTMGAILKNTRQSLTQALIHDEPLYIYEVSGSGLLWLKGLGAVDRLQDGETHFVDSGHLVAWNCNYKLVMAGGNRRISSGSGEGRILRFEGPGTLYIAARKYEDWIEFVRCFQRNS</sequence>
<reference evidence="3 4" key="1">
    <citation type="submission" date="2019-06" db="EMBL/GenBank/DDBJ databases">
        <authorList>
            <person name="Broberg M."/>
        </authorList>
    </citation>
    <scope>NUCLEOTIDE SEQUENCE [LARGE SCALE GENOMIC DNA]</scope>
</reference>
<dbReference type="EMBL" id="CABFNS010000794">
    <property type="protein sequence ID" value="VUC28826.1"/>
    <property type="molecule type" value="Genomic_DNA"/>
</dbReference>
<organism evidence="3 4">
    <name type="scientific">Bionectria ochroleuca</name>
    <name type="common">Gliocladium roseum</name>
    <dbReference type="NCBI Taxonomy" id="29856"/>
    <lineage>
        <taxon>Eukaryota</taxon>
        <taxon>Fungi</taxon>
        <taxon>Dikarya</taxon>
        <taxon>Ascomycota</taxon>
        <taxon>Pezizomycotina</taxon>
        <taxon>Sordariomycetes</taxon>
        <taxon>Hypocreomycetidae</taxon>
        <taxon>Hypocreales</taxon>
        <taxon>Bionectriaceae</taxon>
        <taxon>Clonostachys</taxon>
    </lineage>
</organism>
<comment type="similarity">
    <text evidence="1">Belongs to the AIM24 family.</text>
</comment>
<dbReference type="Gene3D" id="3.60.160.10">
    <property type="entry name" value="Mitochondrial biogenesis AIM24"/>
    <property type="match status" value="1"/>
</dbReference>
<dbReference type="Pfam" id="PF01987">
    <property type="entry name" value="AIM24"/>
    <property type="match status" value="1"/>
</dbReference>
<gene>
    <name evidence="3" type="ORF">CLO192961_LOCUS245216</name>
</gene>